<dbReference type="PANTHER" id="PTHR15654:SF1">
    <property type="entry name" value="COILED-COIL DOMAIN-CONTAINING PROTEIN 96"/>
    <property type="match status" value="1"/>
</dbReference>
<gene>
    <name evidence="7" type="primary">CCDC96</name>
    <name evidence="7" type="ORF">HDU87_004952</name>
</gene>
<dbReference type="Pfam" id="PF13870">
    <property type="entry name" value="CCDC113_CCDC96_CC"/>
    <property type="match status" value="1"/>
</dbReference>
<evidence type="ECO:0000313" key="8">
    <source>
        <dbReference type="Proteomes" id="UP001212152"/>
    </source>
</evidence>
<feature type="compositionally biased region" description="Low complexity" evidence="5">
    <location>
        <begin position="55"/>
        <end position="64"/>
    </location>
</feature>
<comment type="caution">
    <text evidence="7">The sequence shown here is derived from an EMBL/GenBank/DDBJ whole genome shotgun (WGS) entry which is preliminary data.</text>
</comment>
<feature type="coiled-coil region" evidence="4">
    <location>
        <begin position="587"/>
        <end position="624"/>
    </location>
</feature>
<proteinExistence type="predicted"/>
<dbReference type="AlphaFoldDB" id="A0AAD5TI28"/>
<dbReference type="GO" id="GO:0036064">
    <property type="term" value="C:ciliary basal body"/>
    <property type="evidence" value="ECO:0007669"/>
    <property type="project" value="TreeGrafter"/>
</dbReference>
<comment type="subcellular location">
    <subcellularLocation>
        <location evidence="1">Cell projection</location>
        <location evidence="1">Cilium</location>
    </subcellularLocation>
</comment>
<feature type="compositionally biased region" description="Low complexity" evidence="5">
    <location>
        <begin position="246"/>
        <end position="259"/>
    </location>
</feature>
<dbReference type="InterPro" id="IPR025254">
    <property type="entry name" value="CCDC113/CCDC96_CC"/>
</dbReference>
<evidence type="ECO:0000256" key="4">
    <source>
        <dbReference type="SAM" id="Coils"/>
    </source>
</evidence>
<feature type="compositionally biased region" description="Basic and acidic residues" evidence="5">
    <location>
        <begin position="347"/>
        <end position="358"/>
    </location>
</feature>
<evidence type="ECO:0000256" key="3">
    <source>
        <dbReference type="ARBA" id="ARBA00023273"/>
    </source>
</evidence>
<keyword evidence="8" id="KW-1185">Reference proteome</keyword>
<keyword evidence="2 4" id="KW-0175">Coiled coil</keyword>
<evidence type="ECO:0000256" key="2">
    <source>
        <dbReference type="ARBA" id="ARBA00023054"/>
    </source>
</evidence>
<dbReference type="InterPro" id="IPR051885">
    <property type="entry name" value="CC_CF"/>
</dbReference>
<feature type="region of interest" description="Disordered" evidence="5">
    <location>
        <begin position="345"/>
        <end position="364"/>
    </location>
</feature>
<dbReference type="GO" id="GO:0005930">
    <property type="term" value="C:axoneme"/>
    <property type="evidence" value="ECO:0007669"/>
    <property type="project" value="TreeGrafter"/>
</dbReference>
<reference evidence="7" key="1">
    <citation type="submission" date="2020-05" db="EMBL/GenBank/DDBJ databases">
        <title>Phylogenomic resolution of chytrid fungi.</title>
        <authorList>
            <person name="Stajich J.E."/>
            <person name="Amses K."/>
            <person name="Simmons R."/>
            <person name="Seto K."/>
            <person name="Myers J."/>
            <person name="Bonds A."/>
            <person name="Quandt C.A."/>
            <person name="Barry K."/>
            <person name="Liu P."/>
            <person name="Grigoriev I."/>
            <person name="Longcore J.E."/>
            <person name="James T.Y."/>
        </authorList>
    </citation>
    <scope>NUCLEOTIDE SEQUENCE</scope>
    <source>
        <strain evidence="7">JEL0379</strain>
    </source>
</reference>
<feature type="compositionally biased region" description="Low complexity" evidence="5">
    <location>
        <begin position="186"/>
        <end position="197"/>
    </location>
</feature>
<feature type="compositionally biased region" description="Pro residues" evidence="5">
    <location>
        <begin position="45"/>
        <end position="54"/>
    </location>
</feature>
<sequence>MNELNSGPDLPGTVPEAVPVPAADAGTESPQAGVAPEDSLHADAPPTPNLPPADPASVSAVPLPDNAVMEVPHAEDDKREDLAATAGSEEPSLAAAAHGEEEGETLGAADGGDTGSSVAADAAAVELQGEESAPHAGAANSHDGSDADISDPDAVPTDALEASLNRSFRPASSRAQSGSPTPMPSQTFLPPTTRTLTSPPPPQTYTFVHADEDPPETTGTGIDVGCAHADTGDGYDDNYDGFSEPAAGSRGQASSSSSSRMIALLLPTSPTAITPEPADGGAAGAAAASVSNVPAAPTGPVAPVAGGMDREEVIAGIKAALDAKEKLKVRNVQLQNALGEYFRRKRQTEETRDPDPKPAADLSTRYTTSLSTLLSLRATLAAQNSVHSKSSGDYHTRLTQKRAEAAAKGDEFRLYKRTVALAAENSRTGKSVPAKVIEALEAAEERKEAEVMDVRLGNIKLRNRLKRSEGLLRQKEELADGLHLIDFEQLKIENSTHTSKIESRNEDLLKLRKKITTIVQVLTHVKEKLHHTAAETRVLQAELAKCDDDVLRRRDAMPAEKKGRDKVRKENRELKRRAGLLGEDGLLRDFEERVDQTSELQEQIQELQRQHAGHAQEILAIKRKIQKTQILAGVGRPVDPEDAIASGREIGW</sequence>
<dbReference type="Proteomes" id="UP001212152">
    <property type="component" value="Unassembled WGS sequence"/>
</dbReference>
<evidence type="ECO:0000259" key="6">
    <source>
        <dbReference type="Pfam" id="PF13870"/>
    </source>
</evidence>
<evidence type="ECO:0000256" key="1">
    <source>
        <dbReference type="ARBA" id="ARBA00004138"/>
    </source>
</evidence>
<dbReference type="GO" id="GO:0060271">
    <property type="term" value="P:cilium assembly"/>
    <property type="evidence" value="ECO:0007669"/>
    <property type="project" value="TreeGrafter"/>
</dbReference>
<feature type="compositionally biased region" description="Low complexity" evidence="5">
    <location>
        <begin position="115"/>
        <end position="127"/>
    </location>
</feature>
<dbReference type="PANTHER" id="PTHR15654">
    <property type="entry name" value="COILED-COIL DOMAIN-CONTAINING PROTEIN 113-RELATED"/>
    <property type="match status" value="1"/>
</dbReference>
<dbReference type="EMBL" id="JADGJQ010000039">
    <property type="protein sequence ID" value="KAJ3176624.1"/>
    <property type="molecule type" value="Genomic_DNA"/>
</dbReference>
<feature type="compositionally biased region" description="Low complexity" evidence="5">
    <location>
        <begin position="14"/>
        <end position="23"/>
    </location>
</feature>
<feature type="compositionally biased region" description="Basic and acidic residues" evidence="5">
    <location>
        <begin position="72"/>
        <end position="82"/>
    </location>
</feature>
<evidence type="ECO:0000256" key="5">
    <source>
        <dbReference type="SAM" id="MobiDB-lite"/>
    </source>
</evidence>
<feature type="domain" description="CCDC113/CCDC96 coiled-coil" evidence="6">
    <location>
        <begin position="445"/>
        <end position="613"/>
    </location>
</feature>
<protein>
    <submittedName>
        <fullName evidence="7">Coiled-coil domain-containing protein 96</fullName>
    </submittedName>
</protein>
<name>A0AAD5TI28_9FUNG</name>
<accession>A0AAD5TI28</accession>
<evidence type="ECO:0000313" key="7">
    <source>
        <dbReference type="EMBL" id="KAJ3176624.1"/>
    </source>
</evidence>
<organism evidence="7 8">
    <name type="scientific">Geranomyces variabilis</name>
    <dbReference type="NCBI Taxonomy" id="109894"/>
    <lineage>
        <taxon>Eukaryota</taxon>
        <taxon>Fungi</taxon>
        <taxon>Fungi incertae sedis</taxon>
        <taxon>Chytridiomycota</taxon>
        <taxon>Chytridiomycota incertae sedis</taxon>
        <taxon>Chytridiomycetes</taxon>
        <taxon>Spizellomycetales</taxon>
        <taxon>Powellomycetaceae</taxon>
        <taxon>Geranomyces</taxon>
    </lineage>
</organism>
<feature type="region of interest" description="Disordered" evidence="5">
    <location>
        <begin position="1"/>
        <end position="259"/>
    </location>
</feature>
<keyword evidence="3" id="KW-0966">Cell projection</keyword>